<comment type="caution">
    <text evidence="3">The sequence shown here is derived from an EMBL/GenBank/DDBJ whole genome shotgun (WGS) entry which is preliminary data.</text>
</comment>
<dbReference type="CDD" id="cd00060">
    <property type="entry name" value="FHA"/>
    <property type="match status" value="1"/>
</dbReference>
<accession>A0A1Y1Q7W0</accession>
<sequence length="318" mass="35434">MATMILEIQARGLHHYQRLERFPVTVGRALDNDVILSDTSVSAHHLRLEQDEAGQVFIQNLSSENGTRLNGHSLGKEAALAPIPSQLLLGNRRLRLVSAETPVENTYMSRCSSVFAPLCKPRWALSLLLLTVVALLGNDYLAIALQKEPLFYVSGLLPGLLWLLFWTLLVGGMTRLLTHRWDFAPALSVVSLFTLMPLVLQEIGGWLDYFFTSDKPSTWLLVGGVDFLLLPVLLYTYLHWVLSQKRLPALGIALVLSALPLGIRAISLLDQVTLENEFSSEPYYNQTLNSWNIHANTALPLDEYVKKATAALPPQRSP</sequence>
<dbReference type="SUPFAM" id="SSF49879">
    <property type="entry name" value="SMAD/FHA domain"/>
    <property type="match status" value="1"/>
</dbReference>
<dbReference type="AlphaFoldDB" id="A0A1Y1Q7W0"/>
<dbReference type="EMBL" id="MTEJ01000742">
    <property type="protein sequence ID" value="OQW98621.1"/>
    <property type="molecule type" value="Genomic_DNA"/>
</dbReference>
<dbReference type="InterPro" id="IPR008984">
    <property type="entry name" value="SMAD_FHA_dom_sf"/>
</dbReference>
<organism evidence="3 4">
    <name type="scientific">Thiothrix lacustris</name>
    <dbReference type="NCBI Taxonomy" id="525917"/>
    <lineage>
        <taxon>Bacteria</taxon>
        <taxon>Pseudomonadati</taxon>
        <taxon>Pseudomonadota</taxon>
        <taxon>Gammaproteobacteria</taxon>
        <taxon>Thiotrichales</taxon>
        <taxon>Thiotrichaceae</taxon>
        <taxon>Thiothrix</taxon>
    </lineage>
</organism>
<evidence type="ECO:0000259" key="2">
    <source>
        <dbReference type="PROSITE" id="PS50006"/>
    </source>
</evidence>
<dbReference type="Proteomes" id="UP000192491">
    <property type="component" value="Unassembled WGS sequence"/>
</dbReference>
<feature type="transmembrane region" description="Helical" evidence="1">
    <location>
        <begin position="123"/>
        <end position="143"/>
    </location>
</feature>
<feature type="transmembrane region" description="Helical" evidence="1">
    <location>
        <begin position="149"/>
        <end position="169"/>
    </location>
</feature>
<keyword evidence="1" id="KW-0812">Transmembrane</keyword>
<evidence type="ECO:0000313" key="4">
    <source>
        <dbReference type="Proteomes" id="UP000192491"/>
    </source>
</evidence>
<name>A0A1Y1Q7W0_9GAMM</name>
<keyword evidence="1" id="KW-1133">Transmembrane helix</keyword>
<dbReference type="PROSITE" id="PS50006">
    <property type="entry name" value="FHA_DOMAIN"/>
    <property type="match status" value="1"/>
</dbReference>
<proteinExistence type="predicted"/>
<feature type="domain" description="FHA" evidence="2">
    <location>
        <begin position="24"/>
        <end position="74"/>
    </location>
</feature>
<feature type="transmembrane region" description="Helical" evidence="1">
    <location>
        <begin position="219"/>
        <end position="238"/>
    </location>
</feature>
<dbReference type="Pfam" id="PF00498">
    <property type="entry name" value="FHA"/>
    <property type="match status" value="1"/>
</dbReference>
<dbReference type="SMART" id="SM00240">
    <property type="entry name" value="FHA"/>
    <property type="match status" value="1"/>
</dbReference>
<evidence type="ECO:0000256" key="1">
    <source>
        <dbReference type="SAM" id="Phobius"/>
    </source>
</evidence>
<dbReference type="InterPro" id="IPR000253">
    <property type="entry name" value="FHA_dom"/>
</dbReference>
<reference evidence="3 4" key="1">
    <citation type="submission" date="2017-01" db="EMBL/GenBank/DDBJ databases">
        <title>Novel large sulfur bacteria in the metagenomes of groundwater-fed chemosynthetic microbial mats in the Lake Huron basin.</title>
        <authorList>
            <person name="Sharrar A.M."/>
            <person name="Flood B.E."/>
            <person name="Bailey J.V."/>
            <person name="Jones D.S."/>
            <person name="Biddanda B."/>
            <person name="Ruberg S.A."/>
            <person name="Marcus D.N."/>
            <person name="Dick G.J."/>
        </authorList>
    </citation>
    <scope>NUCLEOTIDE SEQUENCE [LARGE SCALE GENOMIC DNA]</scope>
    <source>
        <strain evidence="3">A8</strain>
    </source>
</reference>
<evidence type="ECO:0000313" key="3">
    <source>
        <dbReference type="EMBL" id="OQW98621.1"/>
    </source>
</evidence>
<feature type="transmembrane region" description="Helical" evidence="1">
    <location>
        <begin position="181"/>
        <end position="199"/>
    </location>
</feature>
<keyword evidence="1" id="KW-0472">Membrane</keyword>
<dbReference type="Gene3D" id="2.60.200.20">
    <property type="match status" value="1"/>
</dbReference>
<protein>
    <recommendedName>
        <fullName evidence="2">FHA domain-containing protein</fullName>
    </recommendedName>
</protein>
<gene>
    <name evidence="3" type="ORF">BWK73_52110</name>
</gene>
<feature type="transmembrane region" description="Helical" evidence="1">
    <location>
        <begin position="250"/>
        <end position="269"/>
    </location>
</feature>